<gene>
    <name evidence="3" type="ORF">GCM10020366_53020</name>
</gene>
<proteinExistence type="predicted"/>
<evidence type="ECO:0000313" key="4">
    <source>
        <dbReference type="Proteomes" id="UP001500483"/>
    </source>
</evidence>
<protein>
    <submittedName>
        <fullName evidence="3">HIT family protein</fullName>
    </submittedName>
</protein>
<dbReference type="PROSITE" id="PS51084">
    <property type="entry name" value="HIT_2"/>
    <property type="match status" value="1"/>
</dbReference>
<dbReference type="EMBL" id="BAAAYK010000038">
    <property type="protein sequence ID" value="GAA3362971.1"/>
    <property type="molecule type" value="Genomic_DNA"/>
</dbReference>
<comment type="caution">
    <text evidence="3">The sequence shown here is derived from an EMBL/GenBank/DDBJ whole genome shotgun (WGS) entry which is preliminary data.</text>
</comment>
<name>A0ABP6RY15_9PSEU</name>
<dbReference type="InterPro" id="IPR036265">
    <property type="entry name" value="HIT-like_sf"/>
</dbReference>
<keyword evidence="4" id="KW-1185">Reference proteome</keyword>
<dbReference type="RefSeq" id="WP_258345940.1">
    <property type="nucleotide sequence ID" value="NZ_BAAAYK010000038.1"/>
</dbReference>
<dbReference type="Proteomes" id="UP001500483">
    <property type="component" value="Unassembled WGS sequence"/>
</dbReference>
<dbReference type="InterPro" id="IPR039384">
    <property type="entry name" value="HINT"/>
</dbReference>
<reference evidence="4" key="1">
    <citation type="journal article" date="2019" name="Int. J. Syst. Evol. Microbiol.">
        <title>The Global Catalogue of Microorganisms (GCM) 10K type strain sequencing project: providing services to taxonomists for standard genome sequencing and annotation.</title>
        <authorList>
            <consortium name="The Broad Institute Genomics Platform"/>
            <consortium name="The Broad Institute Genome Sequencing Center for Infectious Disease"/>
            <person name="Wu L."/>
            <person name="Ma J."/>
        </authorList>
    </citation>
    <scope>NUCLEOTIDE SEQUENCE [LARGE SCALE GENOMIC DNA]</scope>
    <source>
        <strain evidence="4">JCM 9687</strain>
    </source>
</reference>
<dbReference type="PANTHER" id="PTHR46648">
    <property type="entry name" value="HIT FAMILY PROTEIN 1"/>
    <property type="match status" value="1"/>
</dbReference>
<evidence type="ECO:0000259" key="2">
    <source>
        <dbReference type="PROSITE" id="PS51084"/>
    </source>
</evidence>
<dbReference type="InterPro" id="IPR001310">
    <property type="entry name" value="Histidine_triad_HIT"/>
</dbReference>
<dbReference type="InterPro" id="IPR011146">
    <property type="entry name" value="HIT-like"/>
</dbReference>
<organism evidence="3 4">
    <name type="scientific">Saccharopolyspora gregorii</name>
    <dbReference type="NCBI Taxonomy" id="33914"/>
    <lineage>
        <taxon>Bacteria</taxon>
        <taxon>Bacillati</taxon>
        <taxon>Actinomycetota</taxon>
        <taxon>Actinomycetes</taxon>
        <taxon>Pseudonocardiales</taxon>
        <taxon>Pseudonocardiaceae</taxon>
        <taxon>Saccharopolyspora</taxon>
    </lineage>
</organism>
<dbReference type="SUPFAM" id="SSF54197">
    <property type="entry name" value="HIT-like"/>
    <property type="match status" value="1"/>
</dbReference>
<evidence type="ECO:0000313" key="3">
    <source>
        <dbReference type="EMBL" id="GAA3362971.1"/>
    </source>
</evidence>
<feature type="domain" description="HIT" evidence="2">
    <location>
        <begin position="10"/>
        <end position="119"/>
    </location>
</feature>
<dbReference type="PANTHER" id="PTHR46648:SF1">
    <property type="entry name" value="ADENOSINE 5'-MONOPHOSPHORAMIDASE HNT1"/>
    <property type="match status" value="1"/>
</dbReference>
<feature type="short sequence motif" description="Histidine triad motif" evidence="1">
    <location>
        <begin position="103"/>
        <end position="107"/>
    </location>
</feature>
<accession>A0ABP6RY15</accession>
<evidence type="ECO:0000256" key="1">
    <source>
        <dbReference type="PROSITE-ProRule" id="PRU00464"/>
    </source>
</evidence>
<dbReference type="Gene3D" id="3.30.428.10">
    <property type="entry name" value="HIT-like"/>
    <property type="match status" value="1"/>
</dbReference>
<dbReference type="CDD" id="cd01277">
    <property type="entry name" value="HINT_subgroup"/>
    <property type="match status" value="1"/>
</dbReference>
<dbReference type="Pfam" id="PF01230">
    <property type="entry name" value="HIT"/>
    <property type="match status" value="1"/>
</dbReference>
<sequence>MTENYDPENPFAKIIRGEGPAHVVHEDDEVLAFLDVFPQSPGHVLVVPKSGEPRTLLDATPEQLTAVVHVVQRVARAVTDELGPAGVQIVQFNEAAAGQTVFHLHFHVIPRYDAADLLPHAGVRADDGRLGELQRRISSRLAAQRPPA</sequence>
<dbReference type="PRINTS" id="PR00332">
    <property type="entry name" value="HISTRIAD"/>
</dbReference>